<keyword evidence="3" id="KW-1185">Reference proteome</keyword>
<dbReference type="Proteomes" id="UP000505020">
    <property type="component" value="Plasmid pHAR01"/>
</dbReference>
<feature type="region of interest" description="Disordered" evidence="1">
    <location>
        <begin position="1"/>
        <end position="29"/>
    </location>
</feature>
<name>A0A7D4BZU9_9EURY</name>
<dbReference type="Gene3D" id="1.10.10.10">
    <property type="entry name" value="Winged helix-like DNA-binding domain superfamily/Winged helix DNA-binding domain"/>
    <property type="match status" value="1"/>
</dbReference>
<dbReference type="RefSeq" id="WP_173230919.1">
    <property type="nucleotide sequence ID" value="NZ_CP053942.1"/>
</dbReference>
<proteinExistence type="predicted"/>
<organism evidence="2 3">
    <name type="scientific">Halorubrum salinarum</name>
    <dbReference type="NCBI Taxonomy" id="2739057"/>
    <lineage>
        <taxon>Archaea</taxon>
        <taxon>Methanobacteriati</taxon>
        <taxon>Methanobacteriota</taxon>
        <taxon>Stenosarchaea group</taxon>
        <taxon>Halobacteria</taxon>
        <taxon>Halobacteriales</taxon>
        <taxon>Haloferacaceae</taxon>
        <taxon>Halorubrum</taxon>
    </lineage>
</organism>
<accession>A0A7D4BZU9</accession>
<feature type="region of interest" description="Disordered" evidence="1">
    <location>
        <begin position="357"/>
        <end position="378"/>
    </location>
</feature>
<dbReference type="KEGG" id="hsai:HPS36_15750"/>
<evidence type="ECO:0000256" key="1">
    <source>
        <dbReference type="SAM" id="MobiDB-lite"/>
    </source>
</evidence>
<feature type="compositionally biased region" description="Polar residues" evidence="1">
    <location>
        <begin position="909"/>
        <end position="922"/>
    </location>
</feature>
<dbReference type="InterPro" id="IPR036388">
    <property type="entry name" value="WH-like_DNA-bd_sf"/>
</dbReference>
<keyword evidence="2" id="KW-0614">Plasmid</keyword>
<protein>
    <submittedName>
        <fullName evidence="2">Helix-turn-helix transcriptional regulator</fullName>
    </submittedName>
</protein>
<reference evidence="2 3" key="1">
    <citation type="submission" date="2020-05" db="EMBL/GenBank/DDBJ databases">
        <title>Halorubrum RHB-C sp.nov., an extremely halophilic archaeon isolated from solar salt farm.</title>
        <authorList>
            <person name="Ho H."/>
            <person name="Danganan R.E."/>
            <person name="Dedeles G.R."/>
            <person name="Kim S.-G."/>
        </authorList>
    </citation>
    <scope>NUCLEOTIDE SEQUENCE [LARGE SCALE GENOMIC DNA]</scope>
    <source>
        <strain evidence="2 3">RHB-C</strain>
        <plasmid evidence="3">phar01</plasmid>
    </source>
</reference>
<dbReference type="SUPFAM" id="SSF46785">
    <property type="entry name" value="Winged helix' DNA-binding domain"/>
    <property type="match status" value="1"/>
</dbReference>
<geneLocation type="plasmid" evidence="3">
    <name>phar01</name>
</geneLocation>
<evidence type="ECO:0000313" key="2">
    <source>
        <dbReference type="EMBL" id="QKG94335.1"/>
    </source>
</evidence>
<gene>
    <name evidence="2" type="ORF">HPS36_15750</name>
</gene>
<feature type="region of interest" description="Disordered" evidence="1">
    <location>
        <begin position="902"/>
        <end position="962"/>
    </location>
</feature>
<dbReference type="GeneID" id="55596486"/>
<sequence length="962" mass="105820">MPVSDQARSGHSQPAGQGHERGVHLVGPTTEYGATGIRCSSVSPRLTEWLPEVLAQLREVTIETVQAQRSDTNAFRASTSILDETLPEWNSIEDTWDDATAEAVEYTQALTELALTDGDAPTNSQYHKQRHQSLNETVEAVGTGRGAVNAGLGALAKGPVAFHREFDPSPRAITLVLDGPTWTDLTDRRTGVRALAAIAVLADGFDVRVVASPVVQRELARRYSRWSEIHLGLTHSRDRFPSLGHHGSDERDAVGDATQSVWESLTELASAPGKRRLLGNLMPGQGRSYRDLKQDQAIDIEAGTVSRYVLDLEARGLVSVDRRGQRNTVRLSDRGATAVNQYLDSEYDLVHPDQRRLDEGLTDTPHDSTSTVSPRREATVGKPTMAIDDWLASTGTPDGDAAFVQWLDSPDETLRSESLHRRFTIPARGSGITLVDDPVTAFDDGRVTYLSHHHDETLAVVEWGGALATLGRLAAVLLSEQALNKILTPSRVGHEFSAIHDGAFDTAAGRTLRRGHQVGWFSADEEQYAQWRTRIEQVRNELLARLADRRGSTDTAARAALFEDLHGLIATATHLYHAAGVDLTITLRVPDTATVAGTERCRNELCEFLQHTVPKQSVYGIHSGYRLLFESRPAKLKRRLPTDVDDGDTLELTASWVIAGPTITELQSAITKTLEQTSQMLRDSVADGTEQVPTLTIPVRDGTTYAAIRDVVETVAATTDTTWTARTRQRLVRLLLRSCGRRDAPGHASPYDAAESLLRACHSEPSPTVEAVERAAASLPATRFRPDLPPTATKMYATLCRASQPLGRTEIIDRADISASSYDRRLDIVQAIPRVRPCSVSGYRRWRVLPDATAVPGASTDVSLPWWLSWPTAVSRLLPKIGHHPRRWRRLLDCHPPNPIIPPRDCRSTRLSARSGISTPGQRQRGRSRTPWPRGVTRTTADCRLVPTPHPAQMPRRQGGPR</sequence>
<evidence type="ECO:0000313" key="3">
    <source>
        <dbReference type="Proteomes" id="UP000505020"/>
    </source>
</evidence>
<dbReference type="EMBL" id="CP053942">
    <property type="protein sequence ID" value="QKG94335.1"/>
    <property type="molecule type" value="Genomic_DNA"/>
</dbReference>
<feature type="compositionally biased region" description="Polar residues" evidence="1">
    <location>
        <begin position="1"/>
        <end position="15"/>
    </location>
</feature>
<dbReference type="InterPro" id="IPR036390">
    <property type="entry name" value="WH_DNA-bd_sf"/>
</dbReference>
<dbReference type="AlphaFoldDB" id="A0A7D4BZU9"/>